<name>A0ABV9GNA1_9BACL</name>
<dbReference type="RefSeq" id="WP_376845396.1">
    <property type="nucleotide sequence ID" value="NZ_JBHSFW010000001.1"/>
</dbReference>
<comment type="caution">
    <text evidence="2">The sequence shown here is derived from an EMBL/GenBank/DDBJ whole genome shotgun (WGS) entry which is preliminary data.</text>
</comment>
<evidence type="ECO:0000313" key="3">
    <source>
        <dbReference type="Proteomes" id="UP001596022"/>
    </source>
</evidence>
<sequence>MVVINTQKIRIPHTNEMEKAMQQAHGICFAEYECSLQKRIEVERTREKDHRRSTQLTAQTQHRLSI</sequence>
<dbReference type="Proteomes" id="UP001596022">
    <property type="component" value="Unassembled WGS sequence"/>
</dbReference>
<protein>
    <submittedName>
        <fullName evidence="2">Uncharacterized protein</fullName>
    </submittedName>
</protein>
<feature type="compositionally biased region" description="Basic and acidic residues" evidence="1">
    <location>
        <begin position="43"/>
        <end position="52"/>
    </location>
</feature>
<proteinExistence type="predicted"/>
<evidence type="ECO:0000313" key="2">
    <source>
        <dbReference type="EMBL" id="MFC4618406.1"/>
    </source>
</evidence>
<reference evidence="3" key="1">
    <citation type="journal article" date="2019" name="Int. J. Syst. Evol. Microbiol.">
        <title>The Global Catalogue of Microorganisms (GCM) 10K type strain sequencing project: providing services to taxonomists for standard genome sequencing and annotation.</title>
        <authorList>
            <consortium name="The Broad Institute Genomics Platform"/>
            <consortium name="The Broad Institute Genome Sequencing Center for Infectious Disease"/>
            <person name="Wu L."/>
            <person name="Ma J."/>
        </authorList>
    </citation>
    <scope>NUCLEOTIDE SEQUENCE [LARGE SCALE GENOMIC DNA]</scope>
    <source>
        <strain evidence="3">CGMCC 1.16306</strain>
    </source>
</reference>
<organism evidence="2 3">
    <name type="scientific">Camelliibacillus cellulosilyticus</name>
    <dbReference type="NCBI Taxonomy" id="2174486"/>
    <lineage>
        <taxon>Bacteria</taxon>
        <taxon>Bacillati</taxon>
        <taxon>Bacillota</taxon>
        <taxon>Bacilli</taxon>
        <taxon>Bacillales</taxon>
        <taxon>Sporolactobacillaceae</taxon>
        <taxon>Camelliibacillus</taxon>
    </lineage>
</organism>
<feature type="compositionally biased region" description="Polar residues" evidence="1">
    <location>
        <begin position="54"/>
        <end position="66"/>
    </location>
</feature>
<dbReference type="Pfam" id="PF26149">
    <property type="entry name" value="YuzK"/>
    <property type="match status" value="1"/>
</dbReference>
<accession>A0ABV9GNA1</accession>
<keyword evidence="3" id="KW-1185">Reference proteome</keyword>
<evidence type="ECO:0000256" key="1">
    <source>
        <dbReference type="SAM" id="MobiDB-lite"/>
    </source>
</evidence>
<gene>
    <name evidence="2" type="ORF">ACFO4N_06630</name>
</gene>
<feature type="region of interest" description="Disordered" evidence="1">
    <location>
        <begin position="43"/>
        <end position="66"/>
    </location>
</feature>
<dbReference type="EMBL" id="JBHSFW010000001">
    <property type="protein sequence ID" value="MFC4618406.1"/>
    <property type="molecule type" value="Genomic_DNA"/>
</dbReference>
<dbReference type="InterPro" id="IPR058676">
    <property type="entry name" value="YuzK"/>
</dbReference>